<dbReference type="CDD" id="cd06186">
    <property type="entry name" value="NOX_Duox_like_FAD_NADP"/>
    <property type="match status" value="1"/>
</dbReference>
<keyword evidence="2" id="KW-0813">Transport</keyword>
<dbReference type="Gene3D" id="3.40.50.80">
    <property type="entry name" value="Nucleotide-binding domain of ferredoxin-NADP reductase (FNR) module"/>
    <property type="match status" value="1"/>
</dbReference>
<evidence type="ECO:0000256" key="9">
    <source>
        <dbReference type="SAM" id="Phobius"/>
    </source>
</evidence>
<keyword evidence="8 9" id="KW-0472">Membrane</keyword>
<organism evidence="11 12">
    <name type="scientific">Pichia membranifaciens NRRL Y-2026</name>
    <dbReference type="NCBI Taxonomy" id="763406"/>
    <lineage>
        <taxon>Eukaryota</taxon>
        <taxon>Fungi</taxon>
        <taxon>Dikarya</taxon>
        <taxon>Ascomycota</taxon>
        <taxon>Saccharomycotina</taxon>
        <taxon>Pichiomycetes</taxon>
        <taxon>Pichiales</taxon>
        <taxon>Pichiaceae</taxon>
        <taxon>Pichia</taxon>
    </lineage>
</organism>
<dbReference type="GO" id="GO:0005886">
    <property type="term" value="C:plasma membrane"/>
    <property type="evidence" value="ECO:0007669"/>
    <property type="project" value="TreeGrafter"/>
</dbReference>
<dbReference type="GO" id="GO:0000293">
    <property type="term" value="F:ferric-chelate reductase activity"/>
    <property type="evidence" value="ECO:0007669"/>
    <property type="project" value="TreeGrafter"/>
</dbReference>
<dbReference type="PANTHER" id="PTHR32361:SF9">
    <property type="entry name" value="FERRIC REDUCTASE TRANSMEMBRANE COMPONENT 3-RELATED"/>
    <property type="match status" value="1"/>
</dbReference>
<evidence type="ECO:0000256" key="5">
    <source>
        <dbReference type="ARBA" id="ARBA00022827"/>
    </source>
</evidence>
<dbReference type="PANTHER" id="PTHR32361">
    <property type="entry name" value="FERRIC/CUPRIC REDUCTASE TRANSMEMBRANE COMPONENT"/>
    <property type="match status" value="1"/>
</dbReference>
<feature type="transmembrane region" description="Helical" evidence="9">
    <location>
        <begin position="134"/>
        <end position="154"/>
    </location>
</feature>
<dbReference type="SFLD" id="SFLDS00052">
    <property type="entry name" value="Ferric_Reductase_Domain"/>
    <property type="match status" value="1"/>
</dbReference>
<feature type="transmembrane region" description="Helical" evidence="9">
    <location>
        <begin position="206"/>
        <end position="226"/>
    </location>
</feature>
<feature type="transmembrane region" description="Helical" evidence="9">
    <location>
        <begin position="354"/>
        <end position="376"/>
    </location>
</feature>
<feature type="domain" description="Ferric oxidoreductase" evidence="10">
    <location>
        <begin position="251"/>
        <end position="372"/>
    </location>
</feature>
<dbReference type="InterPro" id="IPR013130">
    <property type="entry name" value="Fe3_Rdtase_TM_dom"/>
</dbReference>
<accession>A0A1E3NJ78</accession>
<name>A0A1E3NJ78_9ASCO</name>
<keyword evidence="4 9" id="KW-0812">Transmembrane</keyword>
<keyword evidence="6 9" id="KW-1133">Transmembrane helix</keyword>
<reference evidence="11 12" key="1">
    <citation type="journal article" date="2016" name="Proc. Natl. Acad. Sci. U.S.A.">
        <title>Comparative genomics of biotechnologically important yeasts.</title>
        <authorList>
            <person name="Riley R."/>
            <person name="Haridas S."/>
            <person name="Wolfe K.H."/>
            <person name="Lopes M.R."/>
            <person name="Hittinger C.T."/>
            <person name="Goeker M."/>
            <person name="Salamov A.A."/>
            <person name="Wisecaver J.H."/>
            <person name="Long T.M."/>
            <person name="Calvey C.H."/>
            <person name="Aerts A.L."/>
            <person name="Barry K.W."/>
            <person name="Choi C."/>
            <person name="Clum A."/>
            <person name="Coughlan A.Y."/>
            <person name="Deshpande S."/>
            <person name="Douglass A.P."/>
            <person name="Hanson S.J."/>
            <person name="Klenk H.-P."/>
            <person name="LaButti K.M."/>
            <person name="Lapidus A."/>
            <person name="Lindquist E.A."/>
            <person name="Lipzen A.M."/>
            <person name="Meier-Kolthoff J.P."/>
            <person name="Ohm R.A."/>
            <person name="Otillar R.P."/>
            <person name="Pangilinan J.L."/>
            <person name="Peng Y."/>
            <person name="Rokas A."/>
            <person name="Rosa C.A."/>
            <person name="Scheuner C."/>
            <person name="Sibirny A.A."/>
            <person name="Slot J.C."/>
            <person name="Stielow J.B."/>
            <person name="Sun H."/>
            <person name="Kurtzman C.P."/>
            <person name="Blackwell M."/>
            <person name="Grigoriev I.V."/>
            <person name="Jeffries T.W."/>
        </authorList>
    </citation>
    <scope>NUCLEOTIDE SEQUENCE [LARGE SCALE GENOMIC DNA]</scope>
    <source>
        <strain evidence="11 12">NRRL Y-2026</strain>
    </source>
</reference>
<dbReference type="GO" id="GO:0015677">
    <property type="term" value="P:copper ion import"/>
    <property type="evidence" value="ECO:0007669"/>
    <property type="project" value="TreeGrafter"/>
</dbReference>
<evidence type="ECO:0000259" key="10">
    <source>
        <dbReference type="Pfam" id="PF01794"/>
    </source>
</evidence>
<feature type="transmembrane region" description="Helical" evidence="9">
    <location>
        <begin position="388"/>
        <end position="406"/>
    </location>
</feature>
<keyword evidence="12" id="KW-1185">Reference proteome</keyword>
<sequence>MYIPDPCGAACFSYFQVFSLECSTTIENERLTTPGCRSSSEPYMSSVAWCWELQCTNKTSVSTQKFIEAWNTKLPSNNFSFFDALSSGKPKNSLNASSSKINLKEPALVNDTLFYIYYKSSKDFLDSETYHARMALSLVMITWSLVFFGTLYNINEKFHLDERYLPKTVRLCFRKYLLLPALFNEKCCVPIKLNEGFPIDYVPPRIVAITIIFYYIINIIFCAVPYRGFWEDLSNPHDTASLMYTYVGNRTGVLSFANIPILILFASRNNIFQWLTGWSYATFQHFHRHVSIICVLEAFVHSVCYTIKYVKKPYSAHYYANEAAKPYFWWGILATVACSLMPPLTVLKIRITSYEFFLVTHYILSILFVIGCAYHIKKRFSTEWGYNYWLYCSYAVWGFDFFLRILRCVRLKVKGCKSKAIVEIVDIESKTIKITFKIRDFSQDCVGNYYYIYFFTIFPFFTSHPFTVAEWKGAALNFNSPVHECTTESENEDMMKEIKSQEQAIKLPLPSALSSNYTFYVQCLKGTTGKIFNRLEQNNFNPFEIFSVLEGPYGSSERDVFQDYDFMILLTGGIGNTVIINYLQSFLDYKERKCFRSSHDTKISILHLDRFKGRLNFLREKLKDIVPPDSFPDIEIQLHDTSAAGRIDLKEYISKKVDKFETEYYSGVRRIGVISCGPAKFNDICRRTCVDLQEKLCQETIISYITDPFEW</sequence>
<comment type="subcellular location">
    <subcellularLocation>
        <location evidence="1">Membrane</location>
        <topology evidence="1">Multi-pass membrane protein</topology>
    </subcellularLocation>
</comment>
<dbReference type="InterPro" id="IPR039261">
    <property type="entry name" value="FNR_nucleotide-bd"/>
</dbReference>
<dbReference type="GO" id="GO:0006826">
    <property type="term" value="P:iron ion transport"/>
    <property type="evidence" value="ECO:0007669"/>
    <property type="project" value="TreeGrafter"/>
</dbReference>
<feature type="transmembrane region" description="Helical" evidence="9">
    <location>
        <begin position="327"/>
        <end position="347"/>
    </location>
</feature>
<dbReference type="RefSeq" id="XP_019017292.1">
    <property type="nucleotide sequence ID" value="XM_019163384.1"/>
</dbReference>
<evidence type="ECO:0000313" key="11">
    <source>
        <dbReference type="EMBL" id="ODQ46179.1"/>
    </source>
</evidence>
<keyword evidence="5" id="KW-0274">FAD</keyword>
<dbReference type="OrthoDB" id="167398at2759"/>
<evidence type="ECO:0000256" key="4">
    <source>
        <dbReference type="ARBA" id="ARBA00022692"/>
    </source>
</evidence>
<evidence type="ECO:0000256" key="2">
    <source>
        <dbReference type="ARBA" id="ARBA00022448"/>
    </source>
</evidence>
<proteinExistence type="predicted"/>
<dbReference type="EMBL" id="KV454004">
    <property type="protein sequence ID" value="ODQ46179.1"/>
    <property type="molecule type" value="Genomic_DNA"/>
</dbReference>
<dbReference type="InterPro" id="IPR051410">
    <property type="entry name" value="Ferric/Cupric_Reductase"/>
</dbReference>
<evidence type="ECO:0000256" key="1">
    <source>
        <dbReference type="ARBA" id="ARBA00004141"/>
    </source>
</evidence>
<dbReference type="Pfam" id="PF01794">
    <property type="entry name" value="Ferric_reduct"/>
    <property type="match status" value="1"/>
</dbReference>
<evidence type="ECO:0000256" key="7">
    <source>
        <dbReference type="ARBA" id="ARBA00023065"/>
    </source>
</evidence>
<feature type="transmembrane region" description="Helical" evidence="9">
    <location>
        <begin position="286"/>
        <end position="307"/>
    </location>
</feature>
<feature type="transmembrane region" description="Helical" evidence="9">
    <location>
        <begin position="246"/>
        <end position="265"/>
    </location>
</feature>
<dbReference type="SUPFAM" id="SSF52343">
    <property type="entry name" value="Ferredoxin reductase-like, C-terminal NADP-linked domain"/>
    <property type="match status" value="1"/>
</dbReference>
<dbReference type="Proteomes" id="UP000094455">
    <property type="component" value="Unassembled WGS sequence"/>
</dbReference>
<evidence type="ECO:0000256" key="8">
    <source>
        <dbReference type="ARBA" id="ARBA00023136"/>
    </source>
</evidence>
<dbReference type="SFLD" id="SFLDG01168">
    <property type="entry name" value="Ferric_reductase_subgroup_(FRE"/>
    <property type="match status" value="1"/>
</dbReference>
<keyword evidence="3" id="KW-0285">Flavoprotein</keyword>
<dbReference type="STRING" id="763406.A0A1E3NJ78"/>
<evidence type="ECO:0000256" key="3">
    <source>
        <dbReference type="ARBA" id="ARBA00022630"/>
    </source>
</evidence>
<protein>
    <recommendedName>
        <fullName evidence="10">Ferric oxidoreductase domain-containing protein</fullName>
    </recommendedName>
</protein>
<dbReference type="AlphaFoldDB" id="A0A1E3NJ78"/>
<evidence type="ECO:0000256" key="6">
    <source>
        <dbReference type="ARBA" id="ARBA00022989"/>
    </source>
</evidence>
<dbReference type="GO" id="GO:0006879">
    <property type="term" value="P:intracellular iron ion homeostasis"/>
    <property type="evidence" value="ECO:0007669"/>
    <property type="project" value="TreeGrafter"/>
</dbReference>
<keyword evidence="7" id="KW-0406">Ion transport</keyword>
<evidence type="ECO:0000313" key="12">
    <source>
        <dbReference type="Proteomes" id="UP000094455"/>
    </source>
</evidence>
<dbReference type="GeneID" id="30180071"/>
<gene>
    <name evidence="11" type="ORF">PICMEDRAFT_59718</name>
</gene>